<dbReference type="Proteomes" id="UP000027586">
    <property type="component" value="Unassembled WGS sequence"/>
</dbReference>
<evidence type="ECO:0000313" key="2">
    <source>
        <dbReference type="Proteomes" id="UP000027586"/>
    </source>
</evidence>
<dbReference type="AlphaFoldDB" id="A0A068RRJ8"/>
<dbReference type="VEuPathDB" id="FungiDB:LCOR_03769.1"/>
<evidence type="ECO:0000313" key="1">
    <source>
        <dbReference type="EMBL" id="CDH52272.1"/>
    </source>
</evidence>
<proteinExistence type="predicted"/>
<reference evidence="1" key="1">
    <citation type="submission" date="2013-08" db="EMBL/GenBank/DDBJ databases">
        <title>Gene expansion shapes genome architecture in the human pathogen Lichtheimia corymbifera: an evolutionary genomics analysis in the ancient terrestrial Mucorales (Mucoromycotina).</title>
        <authorList>
            <person name="Schwartze V.U."/>
            <person name="Winter S."/>
            <person name="Shelest E."/>
            <person name="Marcet-Houben M."/>
            <person name="Horn F."/>
            <person name="Wehner S."/>
            <person name="Hoffmann K."/>
            <person name="Riege K."/>
            <person name="Sammeth M."/>
            <person name="Nowrousian M."/>
            <person name="Valiante V."/>
            <person name="Linde J."/>
            <person name="Jacobsen I.D."/>
            <person name="Marz M."/>
            <person name="Brakhage A.A."/>
            <person name="Gabaldon T."/>
            <person name="Bocker S."/>
            <person name="Voigt K."/>
        </authorList>
    </citation>
    <scope>NUCLEOTIDE SEQUENCE [LARGE SCALE GENOMIC DNA]</scope>
    <source>
        <strain evidence="1">FSU 9682</strain>
    </source>
</reference>
<accession>A0A068RRJ8</accession>
<dbReference type="EMBL" id="CBTN010000012">
    <property type="protein sequence ID" value="CDH52272.1"/>
    <property type="molecule type" value="Genomic_DNA"/>
</dbReference>
<name>A0A068RRJ8_9FUNG</name>
<gene>
    <name evidence="1" type="ORF">LCOR_03769.1</name>
</gene>
<protein>
    <submittedName>
        <fullName evidence="1">Uncharacterized protein</fullName>
    </submittedName>
</protein>
<organism evidence="1 2">
    <name type="scientific">Lichtheimia corymbifera JMRC:FSU:9682</name>
    <dbReference type="NCBI Taxonomy" id="1263082"/>
    <lineage>
        <taxon>Eukaryota</taxon>
        <taxon>Fungi</taxon>
        <taxon>Fungi incertae sedis</taxon>
        <taxon>Mucoromycota</taxon>
        <taxon>Mucoromycotina</taxon>
        <taxon>Mucoromycetes</taxon>
        <taxon>Mucorales</taxon>
        <taxon>Lichtheimiaceae</taxon>
        <taxon>Lichtheimia</taxon>
    </lineage>
</organism>
<sequence length="104" mass="12123">MDLCTELAPAYLICRYLYKCYFMSLSSFKLCYHFNPQRMTGDLQDITGVAKVIRYQHTRPLHHNCQQHSSPHRLSTLATMLHRIRHQPMTCTTSTTACPKVVYT</sequence>
<keyword evidence="2" id="KW-1185">Reference proteome</keyword>
<comment type="caution">
    <text evidence="1">The sequence shown here is derived from an EMBL/GenBank/DDBJ whole genome shotgun (WGS) entry which is preliminary data.</text>
</comment>